<evidence type="ECO:0000256" key="2">
    <source>
        <dbReference type="ARBA" id="ARBA00005699"/>
    </source>
</evidence>
<reference evidence="10" key="1">
    <citation type="submission" date="2015-02" db="EMBL/GenBank/DDBJ databases">
        <title>A transcriptome of Wollemia nobilis - a relic of Gondwana.</title>
        <authorList>
            <person name="Chia J.Y."/>
            <person name="Leong Y.S."/>
            <person name="Abdul Karim S."/>
            <person name="Wan Azmi N."/>
            <person name="Hercus R."/>
            <person name="Croft L."/>
        </authorList>
    </citation>
    <scope>NUCLEOTIDE SEQUENCE</scope>
    <source>
        <strain evidence="10">MaeBrown</strain>
        <tissue evidence="10">Leaf</tissue>
    </source>
</reference>
<name>A0A0C9RIQ6_9CONI</name>
<sequence length="123" mass="14100">MSASLLKQLQEKLLVGSKYVTKNGTALYKQTLEKNKQYIDKEPTVEKCQELSNQLLYTRLASLPHRYEAFWKEIDALKKKAMNRQDLKIEEVGLAALFSLECYAWFCVGEIIGRGGTLTGYYP</sequence>
<evidence type="ECO:0000256" key="1">
    <source>
        <dbReference type="ARBA" id="ARBA00004325"/>
    </source>
</evidence>
<comment type="similarity">
    <text evidence="2">Belongs to the ATPase g subunit family.</text>
</comment>
<protein>
    <submittedName>
        <fullName evidence="10">TSA: Wollemia nobilis Ref_Wollemi_Transcript_15593_839 transcribed RNA sequence</fullName>
    </submittedName>
</protein>
<dbReference type="GO" id="GO:0015986">
    <property type="term" value="P:proton motive force-driven ATP synthesis"/>
    <property type="evidence" value="ECO:0007669"/>
    <property type="project" value="InterPro"/>
</dbReference>
<evidence type="ECO:0000256" key="4">
    <source>
        <dbReference type="ARBA" id="ARBA00022547"/>
    </source>
</evidence>
<dbReference type="InterPro" id="IPR006808">
    <property type="entry name" value="ATP_synth_F0_gsu_mt"/>
</dbReference>
<evidence type="ECO:0000313" key="10">
    <source>
        <dbReference type="EMBL" id="JAG86396.1"/>
    </source>
</evidence>
<evidence type="ECO:0000256" key="8">
    <source>
        <dbReference type="ARBA" id="ARBA00023136"/>
    </source>
</evidence>
<dbReference type="Pfam" id="PF04718">
    <property type="entry name" value="ATP-synt_G"/>
    <property type="match status" value="1"/>
</dbReference>
<keyword evidence="3" id="KW-0813">Transport</keyword>
<evidence type="ECO:0000256" key="5">
    <source>
        <dbReference type="ARBA" id="ARBA00022781"/>
    </source>
</evidence>
<evidence type="ECO:0000256" key="9">
    <source>
        <dbReference type="ARBA" id="ARBA00023310"/>
    </source>
</evidence>
<keyword evidence="9" id="KW-0066">ATP synthesis</keyword>
<dbReference type="GO" id="GO:0045259">
    <property type="term" value="C:proton-transporting ATP synthase complex"/>
    <property type="evidence" value="ECO:0007669"/>
    <property type="project" value="UniProtKB-KW"/>
</dbReference>
<keyword evidence="7" id="KW-0496">Mitochondrion</keyword>
<keyword evidence="5" id="KW-0375">Hydrogen ion transport</keyword>
<accession>A0A0C9RIQ6</accession>
<dbReference type="GO" id="GO:0031966">
    <property type="term" value="C:mitochondrial membrane"/>
    <property type="evidence" value="ECO:0007669"/>
    <property type="project" value="UniProtKB-SubCell"/>
</dbReference>
<dbReference type="PANTHER" id="PTHR12386">
    <property type="entry name" value="ATP SYNTHASE SUBUNIT"/>
    <property type="match status" value="1"/>
</dbReference>
<keyword evidence="8" id="KW-0472">Membrane</keyword>
<organism evidence="10">
    <name type="scientific">Wollemia nobilis</name>
    <dbReference type="NCBI Taxonomy" id="56998"/>
    <lineage>
        <taxon>Eukaryota</taxon>
        <taxon>Viridiplantae</taxon>
        <taxon>Streptophyta</taxon>
        <taxon>Embryophyta</taxon>
        <taxon>Tracheophyta</taxon>
        <taxon>Spermatophyta</taxon>
        <taxon>Pinopsida</taxon>
        <taxon>Pinidae</taxon>
        <taxon>Conifers II</taxon>
        <taxon>Araucariales</taxon>
        <taxon>Araucariaceae</taxon>
        <taxon>Wollemia</taxon>
    </lineage>
</organism>
<dbReference type="EMBL" id="GCHU01015506">
    <property type="protein sequence ID" value="JAG86396.1"/>
    <property type="molecule type" value="Transcribed_RNA"/>
</dbReference>
<comment type="subcellular location">
    <subcellularLocation>
        <location evidence="1">Mitochondrion membrane</location>
    </subcellularLocation>
</comment>
<proteinExistence type="inferred from homology"/>
<dbReference type="GO" id="GO:0015078">
    <property type="term" value="F:proton transmembrane transporter activity"/>
    <property type="evidence" value="ECO:0007669"/>
    <property type="project" value="InterPro"/>
</dbReference>
<evidence type="ECO:0000256" key="3">
    <source>
        <dbReference type="ARBA" id="ARBA00022448"/>
    </source>
</evidence>
<evidence type="ECO:0000256" key="7">
    <source>
        <dbReference type="ARBA" id="ARBA00023128"/>
    </source>
</evidence>
<dbReference type="AlphaFoldDB" id="A0A0C9RIQ6"/>
<evidence type="ECO:0000256" key="6">
    <source>
        <dbReference type="ARBA" id="ARBA00023065"/>
    </source>
</evidence>
<keyword evidence="6" id="KW-0406">Ion transport</keyword>
<keyword evidence="4" id="KW-0138">CF(0)</keyword>